<reference evidence="1 2" key="1">
    <citation type="submission" date="2018-08" db="EMBL/GenBank/DDBJ databases">
        <title>Genomic Encyclopedia of Type Strains, Phase III (KMG-III): the genomes of soil and plant-associated and newly described type strains.</title>
        <authorList>
            <person name="Whitman W."/>
        </authorList>
    </citation>
    <scope>NUCLEOTIDE SEQUENCE [LARGE SCALE GENOMIC DNA]</scope>
    <source>
        <strain evidence="1 2">CGMCC 1.10966</strain>
    </source>
</reference>
<dbReference type="SUPFAM" id="SSF100985">
    <property type="entry name" value="Sporulation inhibitor Sda"/>
    <property type="match status" value="1"/>
</dbReference>
<dbReference type="EMBL" id="QTTN01000003">
    <property type="protein sequence ID" value="REE92905.1"/>
    <property type="molecule type" value="Genomic_DNA"/>
</dbReference>
<name>A0A3D9SLX7_9BACL</name>
<dbReference type="OrthoDB" id="2933732at2"/>
<comment type="caution">
    <text evidence="1">The sequence shown here is derived from an EMBL/GenBank/DDBJ whole genome shotgun (WGS) entry which is preliminary data.</text>
</comment>
<gene>
    <name evidence="1" type="ORF">A8990_103212</name>
</gene>
<accession>A0A3D9SLX7</accession>
<protein>
    <submittedName>
        <fullName evidence="1">Sporulation inhibitor A</fullName>
    </submittedName>
</protein>
<dbReference type="AlphaFoldDB" id="A0A3D9SLX7"/>
<dbReference type="Gene3D" id="1.10.287.1100">
    <property type="entry name" value="Sporulation inhibitor A"/>
    <property type="match status" value="1"/>
</dbReference>
<evidence type="ECO:0000313" key="1">
    <source>
        <dbReference type="EMBL" id="REE92905.1"/>
    </source>
</evidence>
<dbReference type="Proteomes" id="UP000256304">
    <property type="component" value="Unassembled WGS sequence"/>
</dbReference>
<dbReference type="InterPro" id="IPR036916">
    <property type="entry name" value="Sda_sf"/>
</dbReference>
<dbReference type="Pfam" id="PF08970">
    <property type="entry name" value="Sda"/>
    <property type="match status" value="1"/>
</dbReference>
<organism evidence="1 2">
    <name type="scientific">Paenibacillus taihuensis</name>
    <dbReference type="NCBI Taxonomy" id="1156355"/>
    <lineage>
        <taxon>Bacteria</taxon>
        <taxon>Bacillati</taxon>
        <taxon>Bacillota</taxon>
        <taxon>Bacilli</taxon>
        <taxon>Bacillales</taxon>
        <taxon>Paenibacillaceae</taxon>
        <taxon>Paenibacillus</taxon>
    </lineage>
</organism>
<sequence>MDQLSDELLLDAFQTANKYNLDQEFIQLLNAEIKRRDINTEGFLHTA</sequence>
<evidence type="ECO:0000313" key="2">
    <source>
        <dbReference type="Proteomes" id="UP000256304"/>
    </source>
</evidence>
<keyword evidence="2" id="KW-1185">Reference proteome</keyword>
<proteinExistence type="predicted"/>
<dbReference type="InterPro" id="IPR015064">
    <property type="entry name" value="Sda"/>
</dbReference>